<evidence type="ECO:0000313" key="1">
    <source>
        <dbReference type="EMBL" id="HJC11563.1"/>
    </source>
</evidence>
<accession>A0A9D2SKA9</accession>
<protein>
    <submittedName>
        <fullName evidence="1">Uncharacterized protein</fullName>
    </submittedName>
</protein>
<proteinExistence type="predicted"/>
<reference evidence="1" key="2">
    <citation type="submission" date="2021-04" db="EMBL/GenBank/DDBJ databases">
        <authorList>
            <person name="Gilroy R."/>
        </authorList>
    </citation>
    <scope>NUCLEOTIDE SEQUENCE</scope>
    <source>
        <strain evidence="1">ChiSxjej6B18-287</strain>
    </source>
</reference>
<dbReference type="EMBL" id="DWWV01000167">
    <property type="protein sequence ID" value="HJC11563.1"/>
    <property type="molecule type" value="Genomic_DNA"/>
</dbReference>
<evidence type="ECO:0000313" key="2">
    <source>
        <dbReference type="Proteomes" id="UP000823893"/>
    </source>
</evidence>
<reference evidence="1" key="1">
    <citation type="journal article" date="2021" name="PeerJ">
        <title>Extensive microbial diversity within the chicken gut microbiome revealed by metagenomics and culture.</title>
        <authorList>
            <person name="Gilroy R."/>
            <person name="Ravi A."/>
            <person name="Getino M."/>
            <person name="Pursley I."/>
            <person name="Horton D.L."/>
            <person name="Alikhan N.F."/>
            <person name="Baker D."/>
            <person name="Gharbi K."/>
            <person name="Hall N."/>
            <person name="Watson M."/>
            <person name="Adriaenssens E.M."/>
            <person name="Foster-Nyarko E."/>
            <person name="Jarju S."/>
            <person name="Secka A."/>
            <person name="Antonio M."/>
            <person name="Oren A."/>
            <person name="Chaudhuri R.R."/>
            <person name="La Ragione R."/>
            <person name="Hildebrand F."/>
            <person name="Pallen M.J."/>
        </authorList>
    </citation>
    <scope>NUCLEOTIDE SEQUENCE</scope>
    <source>
        <strain evidence="1">ChiSxjej6B18-287</strain>
    </source>
</reference>
<comment type="caution">
    <text evidence="1">The sequence shown here is derived from an EMBL/GenBank/DDBJ whole genome shotgun (WGS) entry which is preliminary data.</text>
</comment>
<dbReference type="AlphaFoldDB" id="A0A9D2SKA9"/>
<sequence>MDYSSYQQVTGVIQEIRRGNSCCDLLISIRTDNETVNFMVSGDTKIVDNTRLRRGIRISRAPMENSFSLLTCSEL</sequence>
<name>A0A9D2SKA9_9FIRM</name>
<organism evidence="1 2">
    <name type="scientific">Candidatus Blautia merdigallinarum</name>
    <dbReference type="NCBI Taxonomy" id="2838495"/>
    <lineage>
        <taxon>Bacteria</taxon>
        <taxon>Bacillati</taxon>
        <taxon>Bacillota</taxon>
        <taxon>Clostridia</taxon>
        <taxon>Lachnospirales</taxon>
        <taxon>Lachnospiraceae</taxon>
        <taxon>Blautia</taxon>
    </lineage>
</organism>
<gene>
    <name evidence="1" type="ORF">H9935_12325</name>
</gene>
<dbReference type="Proteomes" id="UP000823893">
    <property type="component" value="Unassembled WGS sequence"/>
</dbReference>